<dbReference type="SUPFAM" id="SSF75217">
    <property type="entry name" value="alpha/beta knot"/>
    <property type="match status" value="1"/>
</dbReference>
<keyword evidence="5 12" id="KW-0963">Cytoplasm</keyword>
<accession>A0A7Y9ID60</accession>
<evidence type="ECO:0000256" key="5">
    <source>
        <dbReference type="ARBA" id="ARBA00022490"/>
    </source>
</evidence>
<keyword evidence="8 12" id="KW-0808">Transferase</keyword>
<dbReference type="AlphaFoldDB" id="A0A7Y9ID60"/>
<dbReference type="Pfam" id="PF04452">
    <property type="entry name" value="Methyltrans_RNA"/>
    <property type="match status" value="1"/>
</dbReference>
<evidence type="ECO:0000256" key="10">
    <source>
        <dbReference type="ARBA" id="ARBA00025699"/>
    </source>
</evidence>
<protein>
    <recommendedName>
        <fullName evidence="4 12">Ribosomal RNA small subunit methyltransferase E</fullName>
        <ecNumber evidence="3 12">2.1.1.193</ecNumber>
    </recommendedName>
</protein>
<dbReference type="InterPro" id="IPR006700">
    <property type="entry name" value="RsmE"/>
</dbReference>
<keyword evidence="16" id="KW-1185">Reference proteome</keyword>
<dbReference type="GO" id="GO:0005737">
    <property type="term" value="C:cytoplasm"/>
    <property type="evidence" value="ECO:0007669"/>
    <property type="project" value="UniProtKB-SubCell"/>
</dbReference>
<evidence type="ECO:0000259" key="14">
    <source>
        <dbReference type="Pfam" id="PF20260"/>
    </source>
</evidence>
<dbReference type="InterPro" id="IPR029028">
    <property type="entry name" value="Alpha/beta_knot_MTases"/>
</dbReference>
<evidence type="ECO:0000256" key="3">
    <source>
        <dbReference type="ARBA" id="ARBA00012328"/>
    </source>
</evidence>
<dbReference type="NCBIfam" id="TIGR00046">
    <property type="entry name" value="RsmE family RNA methyltransferase"/>
    <property type="match status" value="1"/>
</dbReference>
<evidence type="ECO:0000259" key="13">
    <source>
        <dbReference type="Pfam" id="PF04452"/>
    </source>
</evidence>
<dbReference type="PIRSF" id="PIRSF015601">
    <property type="entry name" value="MTase_slr0722"/>
    <property type="match status" value="1"/>
</dbReference>
<proteinExistence type="inferred from homology"/>
<feature type="domain" description="Ribosomal RNA small subunit methyltransferase E methyltransferase" evidence="13">
    <location>
        <begin position="80"/>
        <end position="239"/>
    </location>
</feature>
<keyword evidence="6 12" id="KW-0698">rRNA processing</keyword>
<dbReference type="NCBIfam" id="NF008693">
    <property type="entry name" value="PRK11713.2-3"/>
    <property type="match status" value="1"/>
</dbReference>
<gene>
    <name evidence="15" type="ORF">BKA15_005889</name>
</gene>
<dbReference type="InterPro" id="IPR029026">
    <property type="entry name" value="tRNA_m1G_MTases_N"/>
</dbReference>
<evidence type="ECO:0000256" key="12">
    <source>
        <dbReference type="PIRNR" id="PIRNR015601"/>
    </source>
</evidence>
<dbReference type="CDD" id="cd18084">
    <property type="entry name" value="RsmE-like"/>
    <property type="match status" value="1"/>
</dbReference>
<keyword evidence="7 12" id="KW-0489">Methyltransferase</keyword>
<dbReference type="GO" id="GO:0070475">
    <property type="term" value="P:rRNA base methylation"/>
    <property type="evidence" value="ECO:0007669"/>
    <property type="project" value="TreeGrafter"/>
</dbReference>
<feature type="domain" description="Ribosomal RNA small subunit methyltransferase E PUA-like" evidence="14">
    <location>
        <begin position="24"/>
        <end position="70"/>
    </location>
</feature>
<organism evidence="15 16">
    <name type="scientific">Microlunatus parietis</name>
    <dbReference type="NCBI Taxonomy" id="682979"/>
    <lineage>
        <taxon>Bacteria</taxon>
        <taxon>Bacillati</taxon>
        <taxon>Actinomycetota</taxon>
        <taxon>Actinomycetes</taxon>
        <taxon>Propionibacteriales</taxon>
        <taxon>Propionibacteriaceae</taxon>
        <taxon>Microlunatus</taxon>
    </lineage>
</organism>
<comment type="subcellular location">
    <subcellularLocation>
        <location evidence="1 12">Cytoplasm</location>
    </subcellularLocation>
</comment>
<dbReference type="SUPFAM" id="SSF88697">
    <property type="entry name" value="PUA domain-like"/>
    <property type="match status" value="1"/>
</dbReference>
<dbReference type="Gene3D" id="2.40.240.20">
    <property type="entry name" value="Hypothetical PUA domain-like, domain 1"/>
    <property type="match status" value="1"/>
</dbReference>
<dbReference type="RefSeq" id="WP_179756957.1">
    <property type="nucleotide sequence ID" value="NZ_JACCBU010000001.1"/>
</dbReference>
<name>A0A7Y9ID60_9ACTN</name>
<dbReference type="InterPro" id="IPR046887">
    <property type="entry name" value="RsmE_PUA-like"/>
</dbReference>
<evidence type="ECO:0000256" key="1">
    <source>
        <dbReference type="ARBA" id="ARBA00004496"/>
    </source>
</evidence>
<dbReference type="InterPro" id="IPR046886">
    <property type="entry name" value="RsmE_MTase_dom"/>
</dbReference>
<sequence length="244" mass="25621">MTAPIFWLTELADPLPPPGTVLDLTGPEGHHAAVVRRIRTGETVRLGDGRGRAVAGVVVAANKQGLRVEVTEHLPVRTPGPLRYVAAQAPAKGDRSELAVELLTEAGIDEIVPWQASRAVVRWSAERAVKARARWIGTASEAAKQSRRLTVPEVTEPVSTAGLIELIKEAALTLVLHEEATTPLAAVALPDSGRIMIIVGPEGGIAPDELAAFTEAGGRPVLLGENVLRASTAGVVALAGLRLR</sequence>
<evidence type="ECO:0000313" key="16">
    <source>
        <dbReference type="Proteomes" id="UP000569914"/>
    </source>
</evidence>
<comment type="caution">
    <text evidence="15">The sequence shown here is derived from an EMBL/GenBank/DDBJ whole genome shotgun (WGS) entry which is preliminary data.</text>
</comment>
<evidence type="ECO:0000256" key="8">
    <source>
        <dbReference type="ARBA" id="ARBA00022679"/>
    </source>
</evidence>
<evidence type="ECO:0000256" key="9">
    <source>
        <dbReference type="ARBA" id="ARBA00022691"/>
    </source>
</evidence>
<dbReference type="EMBL" id="JACCBU010000001">
    <property type="protein sequence ID" value="NYE74560.1"/>
    <property type="molecule type" value="Genomic_DNA"/>
</dbReference>
<dbReference type="PANTHER" id="PTHR30027:SF3">
    <property type="entry name" value="16S RRNA (URACIL(1498)-N(3))-METHYLTRANSFERASE"/>
    <property type="match status" value="1"/>
</dbReference>
<dbReference type="EC" id="2.1.1.193" evidence="3 12"/>
<evidence type="ECO:0000256" key="2">
    <source>
        <dbReference type="ARBA" id="ARBA00005528"/>
    </source>
</evidence>
<dbReference type="Pfam" id="PF20260">
    <property type="entry name" value="PUA_4"/>
    <property type="match status" value="1"/>
</dbReference>
<dbReference type="PANTHER" id="PTHR30027">
    <property type="entry name" value="RIBOSOMAL RNA SMALL SUBUNIT METHYLTRANSFERASE E"/>
    <property type="match status" value="1"/>
</dbReference>
<evidence type="ECO:0000313" key="15">
    <source>
        <dbReference type="EMBL" id="NYE74560.1"/>
    </source>
</evidence>
<evidence type="ECO:0000256" key="11">
    <source>
        <dbReference type="ARBA" id="ARBA00047944"/>
    </source>
</evidence>
<reference evidence="15 16" key="1">
    <citation type="submission" date="2020-07" db="EMBL/GenBank/DDBJ databases">
        <title>Sequencing the genomes of 1000 actinobacteria strains.</title>
        <authorList>
            <person name="Klenk H.-P."/>
        </authorList>
    </citation>
    <scope>NUCLEOTIDE SEQUENCE [LARGE SCALE GENOMIC DNA]</scope>
    <source>
        <strain evidence="15 16">DSM 22083</strain>
    </source>
</reference>
<dbReference type="InterPro" id="IPR015947">
    <property type="entry name" value="PUA-like_sf"/>
</dbReference>
<evidence type="ECO:0000256" key="7">
    <source>
        <dbReference type="ARBA" id="ARBA00022603"/>
    </source>
</evidence>
<comment type="similarity">
    <text evidence="2 12">Belongs to the RNA methyltransferase RsmE family.</text>
</comment>
<dbReference type="GO" id="GO:0070042">
    <property type="term" value="F:rRNA (uridine-N3-)-methyltransferase activity"/>
    <property type="evidence" value="ECO:0007669"/>
    <property type="project" value="TreeGrafter"/>
</dbReference>
<comment type="catalytic activity">
    <reaction evidence="11 12">
        <text>uridine(1498) in 16S rRNA + S-adenosyl-L-methionine = N(3)-methyluridine(1498) in 16S rRNA + S-adenosyl-L-homocysteine + H(+)</text>
        <dbReference type="Rhea" id="RHEA:42920"/>
        <dbReference type="Rhea" id="RHEA-COMP:10283"/>
        <dbReference type="Rhea" id="RHEA-COMP:10284"/>
        <dbReference type="ChEBI" id="CHEBI:15378"/>
        <dbReference type="ChEBI" id="CHEBI:57856"/>
        <dbReference type="ChEBI" id="CHEBI:59789"/>
        <dbReference type="ChEBI" id="CHEBI:65315"/>
        <dbReference type="ChEBI" id="CHEBI:74502"/>
        <dbReference type="EC" id="2.1.1.193"/>
    </reaction>
</comment>
<evidence type="ECO:0000256" key="4">
    <source>
        <dbReference type="ARBA" id="ARBA00013673"/>
    </source>
</evidence>
<evidence type="ECO:0000256" key="6">
    <source>
        <dbReference type="ARBA" id="ARBA00022552"/>
    </source>
</evidence>
<comment type="function">
    <text evidence="10 12">Specifically methylates the N3 position of the uracil ring of uridine 1498 (m3U1498) in 16S rRNA. Acts on the fully assembled 30S ribosomal subunit.</text>
</comment>
<dbReference type="Proteomes" id="UP000569914">
    <property type="component" value="Unassembled WGS sequence"/>
</dbReference>
<keyword evidence="9 12" id="KW-0949">S-adenosyl-L-methionine</keyword>
<dbReference type="Gene3D" id="3.40.1280.10">
    <property type="match status" value="1"/>
</dbReference>